<dbReference type="GO" id="GO:0005886">
    <property type="term" value="C:plasma membrane"/>
    <property type="evidence" value="ECO:0007669"/>
    <property type="project" value="TreeGrafter"/>
</dbReference>
<dbReference type="AlphaFoldDB" id="A0A183J0Y6"/>
<dbReference type="SUPFAM" id="SSF50729">
    <property type="entry name" value="PH domain-like"/>
    <property type="match status" value="1"/>
</dbReference>
<evidence type="ECO:0000313" key="5">
    <source>
        <dbReference type="WBParaSite" id="SBAD_0000988201-mRNA-1"/>
    </source>
</evidence>
<dbReference type="GO" id="GO:0005829">
    <property type="term" value="C:cytosol"/>
    <property type="evidence" value="ECO:0007669"/>
    <property type="project" value="TreeGrafter"/>
</dbReference>
<dbReference type="OrthoDB" id="946068at2759"/>
<dbReference type="PANTHER" id="PTHR10614:SF13">
    <property type="entry name" value="INSULIN RECEPTOR SUBSTRATE 1"/>
    <property type="match status" value="1"/>
</dbReference>
<feature type="region of interest" description="Disordered" evidence="2">
    <location>
        <begin position="130"/>
        <end position="149"/>
    </location>
</feature>
<accession>A0A183J0Y6</accession>
<name>A0A183J0Y6_9BILA</name>
<reference evidence="3 4" key="2">
    <citation type="submission" date="2018-11" db="EMBL/GenBank/DDBJ databases">
        <authorList>
            <consortium name="Pathogen Informatics"/>
        </authorList>
    </citation>
    <scope>NUCLEOTIDE SEQUENCE [LARGE SCALE GENOMIC DNA]</scope>
</reference>
<gene>
    <name evidence="3" type="ORF">SBAD_LOCUS9534</name>
</gene>
<dbReference type="WBParaSite" id="SBAD_0000988201-mRNA-1">
    <property type="protein sequence ID" value="SBAD_0000988201-mRNA-1"/>
    <property type="gene ID" value="SBAD_0000988201"/>
</dbReference>
<dbReference type="PANTHER" id="PTHR10614">
    <property type="entry name" value="INSULIN RECEPTOR SUBSTRATE"/>
    <property type="match status" value="1"/>
</dbReference>
<sequence length="240" mass="26655">MDTEGESRDPIIDNVIKAGVLRKGKKGKKRFFVLRQEMYSSPARIDCYESEKRFRLLAAPKQSVLLKSCFNINKKRGAAPSSPLRCCLRHAASTSAAAADTSPSRKITASSHTVHVGNVNTLPPCRRHATVNDEDDEVPPRRAAPQSLCQTPRRTAQYPHWELARRSGTTVCDSATAPDRRLRFISVTSPKYIRFACSKHEERTVLVYWCACGFRPCLLPLPSGSVFGGLLLSSRIPCNL</sequence>
<evidence type="ECO:0000313" key="4">
    <source>
        <dbReference type="Proteomes" id="UP000270296"/>
    </source>
</evidence>
<dbReference type="Gene3D" id="2.30.29.30">
    <property type="entry name" value="Pleckstrin-homology domain (PH domain)/Phosphotyrosine-binding domain (PTB)"/>
    <property type="match status" value="1"/>
</dbReference>
<dbReference type="EMBL" id="UZAM01012835">
    <property type="protein sequence ID" value="VDP23766.1"/>
    <property type="molecule type" value="Genomic_DNA"/>
</dbReference>
<evidence type="ECO:0000256" key="1">
    <source>
        <dbReference type="ARBA" id="ARBA00022737"/>
    </source>
</evidence>
<evidence type="ECO:0000313" key="3">
    <source>
        <dbReference type="EMBL" id="VDP23766.1"/>
    </source>
</evidence>
<organism evidence="5">
    <name type="scientific">Soboliphyme baturini</name>
    <dbReference type="NCBI Taxonomy" id="241478"/>
    <lineage>
        <taxon>Eukaryota</taxon>
        <taxon>Metazoa</taxon>
        <taxon>Ecdysozoa</taxon>
        <taxon>Nematoda</taxon>
        <taxon>Enoplea</taxon>
        <taxon>Dorylaimia</taxon>
        <taxon>Dioctophymatida</taxon>
        <taxon>Dioctophymatoidea</taxon>
        <taxon>Soboliphymatidae</taxon>
        <taxon>Soboliphyme</taxon>
    </lineage>
</organism>
<dbReference type="InterPro" id="IPR039011">
    <property type="entry name" value="IRS"/>
</dbReference>
<dbReference type="GO" id="GO:0005158">
    <property type="term" value="F:insulin receptor binding"/>
    <property type="evidence" value="ECO:0007669"/>
    <property type="project" value="InterPro"/>
</dbReference>
<dbReference type="GO" id="GO:0043548">
    <property type="term" value="F:phosphatidylinositol 3-kinase binding"/>
    <property type="evidence" value="ECO:0007669"/>
    <property type="project" value="TreeGrafter"/>
</dbReference>
<keyword evidence="1" id="KW-0677">Repeat</keyword>
<dbReference type="InterPro" id="IPR011993">
    <property type="entry name" value="PH-like_dom_sf"/>
</dbReference>
<evidence type="ECO:0000256" key="2">
    <source>
        <dbReference type="SAM" id="MobiDB-lite"/>
    </source>
</evidence>
<protein>
    <submittedName>
        <fullName evidence="5">PH domain-containing protein</fullName>
    </submittedName>
</protein>
<dbReference type="GO" id="GO:0008286">
    <property type="term" value="P:insulin receptor signaling pathway"/>
    <property type="evidence" value="ECO:0007669"/>
    <property type="project" value="InterPro"/>
</dbReference>
<reference evidence="5" key="1">
    <citation type="submission" date="2016-06" db="UniProtKB">
        <authorList>
            <consortium name="WormBaseParasite"/>
        </authorList>
    </citation>
    <scope>IDENTIFICATION</scope>
</reference>
<keyword evidence="4" id="KW-1185">Reference proteome</keyword>
<proteinExistence type="predicted"/>
<dbReference type="Proteomes" id="UP000270296">
    <property type="component" value="Unassembled WGS sequence"/>
</dbReference>